<dbReference type="EMBL" id="CP003833">
    <property type="protein sequence ID" value="AFR98759.1"/>
    <property type="molecule type" value="Genomic_DNA"/>
</dbReference>
<evidence type="ECO:0000313" key="2">
    <source>
        <dbReference type="Proteomes" id="UP000010091"/>
    </source>
</evidence>
<gene>
    <name evidence="1" type="ORF">CNAG_05335</name>
</gene>
<accession>J9W190</accession>
<dbReference type="Proteomes" id="UP000010091">
    <property type="component" value="Chromosome 14"/>
</dbReference>
<sequence>MYFESTMVQSRYKIIGYMRSTIPALYTHVMLYKSTPRAHNSLLLLLPFPPSLPSSPADLRVTYILPHLLLTHILRHGPFSQSGPSYPTWDSGYQQLPLASAITVIREIT</sequence>
<dbReference type="VEuPathDB" id="FungiDB:CNAG_05335"/>
<keyword evidence="2" id="KW-1185">Reference proteome</keyword>
<protein>
    <submittedName>
        <fullName evidence="1">Uncharacterized protein</fullName>
    </submittedName>
</protein>
<evidence type="ECO:0000313" key="1">
    <source>
        <dbReference type="EMBL" id="AFR98759.1"/>
    </source>
</evidence>
<dbReference type="GeneID" id="23888658"/>
<name>J9W190_CRYN9</name>
<proteinExistence type="predicted"/>
<dbReference type="KEGG" id="cng:CNAG_05335"/>
<dbReference type="HOGENOM" id="CLU_2183837_0_0_1"/>
<dbReference type="AlphaFoldDB" id="J9W190"/>
<dbReference type="RefSeq" id="XP_012053694.1">
    <property type="nucleotide sequence ID" value="XM_012198304.1"/>
</dbReference>
<reference evidence="1 2" key="1">
    <citation type="journal article" date="2014" name="PLoS Genet.">
        <title>Analysis of the genome and transcriptome of Cryptococcus neoformans var. grubii reveals complex RNA expression and microevolution leading to virulence attenuation.</title>
        <authorList>
            <person name="Janbon G."/>
            <person name="Ormerod K.L."/>
            <person name="Paulet D."/>
            <person name="Byrnes E.J.III."/>
            <person name="Yadav V."/>
            <person name="Chatterjee G."/>
            <person name="Mullapudi N."/>
            <person name="Hon C.C."/>
            <person name="Billmyre R.B."/>
            <person name="Brunel F."/>
            <person name="Bahn Y.S."/>
            <person name="Chen W."/>
            <person name="Chen Y."/>
            <person name="Chow E.W."/>
            <person name="Coppee J.Y."/>
            <person name="Floyd-Averette A."/>
            <person name="Gaillardin C."/>
            <person name="Gerik K.J."/>
            <person name="Goldberg J."/>
            <person name="Gonzalez-Hilarion S."/>
            <person name="Gujja S."/>
            <person name="Hamlin J.L."/>
            <person name="Hsueh Y.P."/>
            <person name="Ianiri G."/>
            <person name="Jones S."/>
            <person name="Kodira C.D."/>
            <person name="Kozubowski L."/>
            <person name="Lam W."/>
            <person name="Marra M."/>
            <person name="Mesner L.D."/>
            <person name="Mieczkowski P.A."/>
            <person name="Moyrand F."/>
            <person name="Nielsen K."/>
            <person name="Proux C."/>
            <person name="Rossignol T."/>
            <person name="Schein J.E."/>
            <person name="Sun S."/>
            <person name="Wollschlaeger C."/>
            <person name="Wood I.A."/>
            <person name="Zeng Q."/>
            <person name="Neuveglise C."/>
            <person name="Newlon C.S."/>
            <person name="Perfect J.R."/>
            <person name="Lodge J.K."/>
            <person name="Idnurm A."/>
            <person name="Stajich J.E."/>
            <person name="Kronstad J.W."/>
            <person name="Sanyal K."/>
            <person name="Heitman J."/>
            <person name="Fraser J.A."/>
            <person name="Cuomo C.A."/>
            <person name="Dietrich F.S."/>
        </authorList>
    </citation>
    <scope>NUCLEOTIDE SEQUENCE [LARGE SCALE GENOMIC DNA]</scope>
    <source>
        <strain evidence="2">H99 / ATCC 208821 / CBS 10515 / FGSC 9487</strain>
    </source>
</reference>
<organism evidence="1 2">
    <name type="scientific">Cryptococcus neoformans (strain H99 / ATCC 208821 / CBS 10515 / FGSC 9487)</name>
    <name type="common">Cryptococcus neoformans var. grubii serotype A</name>
    <dbReference type="NCBI Taxonomy" id="235443"/>
    <lineage>
        <taxon>Eukaryota</taxon>
        <taxon>Fungi</taxon>
        <taxon>Dikarya</taxon>
        <taxon>Basidiomycota</taxon>
        <taxon>Agaricomycotina</taxon>
        <taxon>Tremellomycetes</taxon>
        <taxon>Tremellales</taxon>
        <taxon>Cryptococcaceae</taxon>
        <taxon>Cryptococcus</taxon>
        <taxon>Cryptococcus neoformans species complex</taxon>
    </lineage>
</organism>